<dbReference type="AlphaFoldDB" id="A0A392S5J6"/>
<comment type="caution">
    <text evidence="1">The sequence shown here is derived from an EMBL/GenBank/DDBJ whole genome shotgun (WGS) entry which is preliminary data.</text>
</comment>
<sequence>METAKRDMRRMNKGGVAVYVGVPAVSKRKKRRVDASMRCLNENMEEEMRLV</sequence>
<evidence type="ECO:0000313" key="2">
    <source>
        <dbReference type="Proteomes" id="UP000265520"/>
    </source>
</evidence>
<protein>
    <submittedName>
        <fullName evidence="1">Uncharacterized protein</fullName>
    </submittedName>
</protein>
<keyword evidence="2" id="KW-1185">Reference proteome</keyword>
<dbReference type="Proteomes" id="UP000265520">
    <property type="component" value="Unassembled WGS sequence"/>
</dbReference>
<organism evidence="1 2">
    <name type="scientific">Trifolium medium</name>
    <dbReference type="NCBI Taxonomy" id="97028"/>
    <lineage>
        <taxon>Eukaryota</taxon>
        <taxon>Viridiplantae</taxon>
        <taxon>Streptophyta</taxon>
        <taxon>Embryophyta</taxon>
        <taxon>Tracheophyta</taxon>
        <taxon>Spermatophyta</taxon>
        <taxon>Magnoliopsida</taxon>
        <taxon>eudicotyledons</taxon>
        <taxon>Gunneridae</taxon>
        <taxon>Pentapetalae</taxon>
        <taxon>rosids</taxon>
        <taxon>fabids</taxon>
        <taxon>Fabales</taxon>
        <taxon>Fabaceae</taxon>
        <taxon>Papilionoideae</taxon>
        <taxon>50 kb inversion clade</taxon>
        <taxon>NPAAA clade</taxon>
        <taxon>Hologalegina</taxon>
        <taxon>IRL clade</taxon>
        <taxon>Trifolieae</taxon>
        <taxon>Trifolium</taxon>
    </lineage>
</organism>
<accession>A0A392S5J6</accession>
<reference evidence="1 2" key="1">
    <citation type="journal article" date="2018" name="Front. Plant Sci.">
        <title>Red Clover (Trifolium pratense) and Zigzag Clover (T. medium) - A Picture of Genomic Similarities and Differences.</title>
        <authorList>
            <person name="Dluhosova J."/>
            <person name="Istvanek J."/>
            <person name="Nedelnik J."/>
            <person name="Repkova J."/>
        </authorList>
    </citation>
    <scope>NUCLEOTIDE SEQUENCE [LARGE SCALE GENOMIC DNA]</scope>
    <source>
        <strain evidence="2">cv. 10/8</strain>
        <tissue evidence="1">Leaf</tissue>
    </source>
</reference>
<dbReference type="EMBL" id="LXQA010326098">
    <property type="protein sequence ID" value="MCI44098.1"/>
    <property type="molecule type" value="Genomic_DNA"/>
</dbReference>
<evidence type="ECO:0000313" key="1">
    <source>
        <dbReference type="EMBL" id="MCI44098.1"/>
    </source>
</evidence>
<name>A0A392S5J6_9FABA</name>
<proteinExistence type="predicted"/>